<evidence type="ECO:0000313" key="3">
    <source>
        <dbReference type="Proteomes" id="UP000759537"/>
    </source>
</evidence>
<keyword evidence="1" id="KW-0812">Transmembrane</keyword>
<reference evidence="2" key="1">
    <citation type="submission" date="2019-10" db="EMBL/GenBank/DDBJ databases">
        <authorList>
            <consortium name="DOE Joint Genome Institute"/>
            <person name="Kuo A."/>
            <person name="Miyauchi S."/>
            <person name="Kiss E."/>
            <person name="Drula E."/>
            <person name="Kohler A."/>
            <person name="Sanchez-Garcia M."/>
            <person name="Andreopoulos B."/>
            <person name="Barry K.W."/>
            <person name="Bonito G."/>
            <person name="Buee M."/>
            <person name="Carver A."/>
            <person name="Chen C."/>
            <person name="Cichocki N."/>
            <person name="Clum A."/>
            <person name="Culley D."/>
            <person name="Crous P.W."/>
            <person name="Fauchery L."/>
            <person name="Girlanda M."/>
            <person name="Hayes R."/>
            <person name="Keri Z."/>
            <person name="LaButti K."/>
            <person name="Lipzen A."/>
            <person name="Lombard V."/>
            <person name="Magnuson J."/>
            <person name="Maillard F."/>
            <person name="Morin E."/>
            <person name="Murat C."/>
            <person name="Nolan M."/>
            <person name="Ohm R."/>
            <person name="Pangilinan J."/>
            <person name="Pereira M."/>
            <person name="Perotto S."/>
            <person name="Peter M."/>
            <person name="Riley R."/>
            <person name="Sitrit Y."/>
            <person name="Stielow B."/>
            <person name="Szollosi G."/>
            <person name="Zifcakova L."/>
            <person name="Stursova M."/>
            <person name="Spatafora J.W."/>
            <person name="Tedersoo L."/>
            <person name="Vaario L.-M."/>
            <person name="Yamada A."/>
            <person name="Yan M."/>
            <person name="Wang P."/>
            <person name="Xu J."/>
            <person name="Bruns T."/>
            <person name="Baldrian P."/>
            <person name="Vilgalys R."/>
            <person name="Henrissat B."/>
            <person name="Grigoriev I.V."/>
            <person name="Hibbett D."/>
            <person name="Nagy L.G."/>
            <person name="Martin F.M."/>
        </authorList>
    </citation>
    <scope>NUCLEOTIDE SEQUENCE</scope>
    <source>
        <strain evidence="2">Prilba</strain>
    </source>
</reference>
<protein>
    <submittedName>
        <fullName evidence="2">Uncharacterized protein</fullName>
    </submittedName>
</protein>
<keyword evidence="1" id="KW-1133">Transmembrane helix</keyword>
<evidence type="ECO:0000256" key="1">
    <source>
        <dbReference type="SAM" id="Phobius"/>
    </source>
</evidence>
<evidence type="ECO:0000313" key="2">
    <source>
        <dbReference type="EMBL" id="KAF8469321.1"/>
    </source>
</evidence>
<organism evidence="2 3">
    <name type="scientific">Russula ochroleuca</name>
    <dbReference type="NCBI Taxonomy" id="152965"/>
    <lineage>
        <taxon>Eukaryota</taxon>
        <taxon>Fungi</taxon>
        <taxon>Dikarya</taxon>
        <taxon>Basidiomycota</taxon>
        <taxon>Agaricomycotina</taxon>
        <taxon>Agaricomycetes</taxon>
        <taxon>Russulales</taxon>
        <taxon>Russulaceae</taxon>
        <taxon>Russula</taxon>
    </lineage>
</organism>
<dbReference type="Proteomes" id="UP000759537">
    <property type="component" value="Unassembled WGS sequence"/>
</dbReference>
<dbReference type="EMBL" id="WHVB01000029">
    <property type="protein sequence ID" value="KAF8469321.1"/>
    <property type="molecule type" value="Genomic_DNA"/>
</dbReference>
<gene>
    <name evidence="2" type="ORF">DFH94DRAFT_774908</name>
</gene>
<proteinExistence type="predicted"/>
<name>A0A9P5JXV9_9AGAM</name>
<feature type="transmembrane region" description="Helical" evidence="1">
    <location>
        <begin position="69"/>
        <end position="92"/>
    </location>
</feature>
<keyword evidence="1" id="KW-0472">Membrane</keyword>
<dbReference type="AlphaFoldDB" id="A0A9P5JXV9"/>
<sequence length="158" mass="18203">MKRRGKSRSKPALSHTIAIAQLITANVALRDVKRGQSNFCFRGHEPSWCRVRRMYRRGRFHCWFNQNSLLLPMTAIMPVFTSDYVSTFWFIIESRIQHLTMPEGPQEFLEVALRVGTIITGLSRVARVQMDVIHDVKEGKDVELVGNISEADKRGRKC</sequence>
<reference evidence="2" key="2">
    <citation type="journal article" date="2020" name="Nat. Commun.">
        <title>Large-scale genome sequencing of mycorrhizal fungi provides insights into the early evolution of symbiotic traits.</title>
        <authorList>
            <person name="Miyauchi S."/>
            <person name="Kiss E."/>
            <person name="Kuo A."/>
            <person name="Drula E."/>
            <person name="Kohler A."/>
            <person name="Sanchez-Garcia M."/>
            <person name="Morin E."/>
            <person name="Andreopoulos B."/>
            <person name="Barry K.W."/>
            <person name="Bonito G."/>
            <person name="Buee M."/>
            <person name="Carver A."/>
            <person name="Chen C."/>
            <person name="Cichocki N."/>
            <person name="Clum A."/>
            <person name="Culley D."/>
            <person name="Crous P.W."/>
            <person name="Fauchery L."/>
            <person name="Girlanda M."/>
            <person name="Hayes R.D."/>
            <person name="Keri Z."/>
            <person name="LaButti K."/>
            <person name="Lipzen A."/>
            <person name="Lombard V."/>
            <person name="Magnuson J."/>
            <person name="Maillard F."/>
            <person name="Murat C."/>
            <person name="Nolan M."/>
            <person name="Ohm R.A."/>
            <person name="Pangilinan J."/>
            <person name="Pereira M.F."/>
            <person name="Perotto S."/>
            <person name="Peter M."/>
            <person name="Pfister S."/>
            <person name="Riley R."/>
            <person name="Sitrit Y."/>
            <person name="Stielow J.B."/>
            <person name="Szollosi G."/>
            <person name="Zifcakova L."/>
            <person name="Stursova M."/>
            <person name="Spatafora J.W."/>
            <person name="Tedersoo L."/>
            <person name="Vaario L.M."/>
            <person name="Yamada A."/>
            <person name="Yan M."/>
            <person name="Wang P."/>
            <person name="Xu J."/>
            <person name="Bruns T."/>
            <person name="Baldrian P."/>
            <person name="Vilgalys R."/>
            <person name="Dunand C."/>
            <person name="Henrissat B."/>
            <person name="Grigoriev I.V."/>
            <person name="Hibbett D."/>
            <person name="Nagy L.G."/>
            <person name="Martin F.M."/>
        </authorList>
    </citation>
    <scope>NUCLEOTIDE SEQUENCE</scope>
    <source>
        <strain evidence="2">Prilba</strain>
    </source>
</reference>
<accession>A0A9P5JXV9</accession>
<comment type="caution">
    <text evidence="2">The sequence shown here is derived from an EMBL/GenBank/DDBJ whole genome shotgun (WGS) entry which is preliminary data.</text>
</comment>
<keyword evidence="3" id="KW-1185">Reference proteome</keyword>